<feature type="domain" description="GST C-terminal" evidence="2">
    <location>
        <begin position="115"/>
        <end position="237"/>
    </location>
</feature>
<dbReference type="InterPro" id="IPR040079">
    <property type="entry name" value="Glutathione_S-Trfase"/>
</dbReference>
<proteinExistence type="predicted"/>
<dbReference type="CDD" id="cd00299">
    <property type="entry name" value="GST_C_family"/>
    <property type="match status" value="1"/>
</dbReference>
<dbReference type="PANTHER" id="PTHR44051:SF8">
    <property type="entry name" value="GLUTATHIONE S-TRANSFERASE GSTA"/>
    <property type="match status" value="1"/>
</dbReference>
<feature type="domain" description="GST N-terminal" evidence="1">
    <location>
        <begin position="25"/>
        <end position="107"/>
    </location>
</feature>
<dbReference type="Gene3D" id="1.20.1050.10">
    <property type="match status" value="1"/>
</dbReference>
<dbReference type="AlphaFoldDB" id="A0A840SWZ2"/>
<protein>
    <submittedName>
        <fullName evidence="3">Glutathione S-transferase</fullName>
        <ecNumber evidence="3">2.5.1.18</ecNumber>
    </submittedName>
</protein>
<dbReference type="RefSeq" id="WP_221288811.1">
    <property type="nucleotide sequence ID" value="NZ_JACHFM010000004.1"/>
</dbReference>
<evidence type="ECO:0000259" key="2">
    <source>
        <dbReference type="PROSITE" id="PS50405"/>
    </source>
</evidence>
<evidence type="ECO:0000313" key="4">
    <source>
        <dbReference type="Proteomes" id="UP000549457"/>
    </source>
</evidence>
<dbReference type="Gene3D" id="3.40.30.10">
    <property type="entry name" value="Glutaredoxin"/>
    <property type="match status" value="1"/>
</dbReference>
<gene>
    <name evidence="3" type="ORF">HNP73_003576</name>
</gene>
<dbReference type="EC" id="2.5.1.18" evidence="3"/>
<dbReference type="SFLD" id="SFLDS00019">
    <property type="entry name" value="Glutathione_Transferase_(cytos"/>
    <property type="match status" value="1"/>
</dbReference>
<dbReference type="GO" id="GO:0004364">
    <property type="term" value="F:glutathione transferase activity"/>
    <property type="evidence" value="ECO:0007669"/>
    <property type="project" value="UniProtKB-EC"/>
</dbReference>
<dbReference type="CDD" id="cd00570">
    <property type="entry name" value="GST_N_family"/>
    <property type="match status" value="1"/>
</dbReference>
<dbReference type="SUPFAM" id="SSF47616">
    <property type="entry name" value="GST C-terminal domain-like"/>
    <property type="match status" value="1"/>
</dbReference>
<reference evidence="3 4" key="1">
    <citation type="submission" date="2020-08" db="EMBL/GenBank/DDBJ databases">
        <title>Genomic Encyclopedia of Type Strains, Phase IV (KMG-IV): sequencing the most valuable type-strain genomes for metagenomic binning, comparative biology and taxonomic classification.</title>
        <authorList>
            <person name="Goeker M."/>
        </authorList>
    </citation>
    <scope>NUCLEOTIDE SEQUENCE [LARGE SCALE GENOMIC DNA]</scope>
    <source>
        <strain evidence="3 4">DSM 101730</strain>
    </source>
</reference>
<sequence>MPQSSGNGNQRTLAFHAAEALSAVMTLTLHFHPLSSFCHKALIAAYELDVPFEPLIVDLGDQPARDRLAQIWPLQKVPVLVDSERGATVAESTTIIEYLDTFHREAGHRGLVPKDPDQAWQARMWDRVFDGYVDLPMQSIVGNALRPEGERDAYGVAMAQATIAKAYAFLRSQIRGPWMLGDAFTLADCSAAPALFYAELAQPFGPEDAPLAAYLDRLKRRPSFERVLAEAEPYFGLFPLPGKPSRFPTSG</sequence>
<comment type="caution">
    <text evidence="3">The sequence shown here is derived from an EMBL/GenBank/DDBJ whole genome shotgun (WGS) entry which is preliminary data.</text>
</comment>
<dbReference type="InterPro" id="IPR036249">
    <property type="entry name" value="Thioredoxin-like_sf"/>
</dbReference>
<dbReference type="InterPro" id="IPR004045">
    <property type="entry name" value="Glutathione_S-Trfase_N"/>
</dbReference>
<dbReference type="SUPFAM" id="SSF52833">
    <property type="entry name" value="Thioredoxin-like"/>
    <property type="match status" value="1"/>
</dbReference>
<name>A0A840SWZ2_9RHOB</name>
<dbReference type="InterPro" id="IPR036282">
    <property type="entry name" value="Glutathione-S-Trfase_C_sf"/>
</dbReference>
<dbReference type="Proteomes" id="UP000549457">
    <property type="component" value="Unassembled WGS sequence"/>
</dbReference>
<dbReference type="Pfam" id="PF13417">
    <property type="entry name" value="GST_N_3"/>
    <property type="match status" value="1"/>
</dbReference>
<dbReference type="InterPro" id="IPR010987">
    <property type="entry name" value="Glutathione-S-Trfase_C-like"/>
</dbReference>
<dbReference type="PROSITE" id="PS50404">
    <property type="entry name" value="GST_NTER"/>
    <property type="match status" value="1"/>
</dbReference>
<dbReference type="SFLD" id="SFLDG00358">
    <property type="entry name" value="Main_(cytGST)"/>
    <property type="match status" value="1"/>
</dbReference>
<keyword evidence="3" id="KW-0808">Transferase</keyword>
<organism evidence="3 4">
    <name type="scientific">Amaricoccus macauensis</name>
    <dbReference type="NCBI Taxonomy" id="57001"/>
    <lineage>
        <taxon>Bacteria</taxon>
        <taxon>Pseudomonadati</taxon>
        <taxon>Pseudomonadota</taxon>
        <taxon>Alphaproteobacteria</taxon>
        <taxon>Rhodobacterales</taxon>
        <taxon>Paracoccaceae</taxon>
        <taxon>Amaricoccus</taxon>
    </lineage>
</organism>
<dbReference type="PANTHER" id="PTHR44051">
    <property type="entry name" value="GLUTATHIONE S-TRANSFERASE-RELATED"/>
    <property type="match status" value="1"/>
</dbReference>
<evidence type="ECO:0000259" key="1">
    <source>
        <dbReference type="PROSITE" id="PS50404"/>
    </source>
</evidence>
<evidence type="ECO:0000313" key="3">
    <source>
        <dbReference type="EMBL" id="MBB5223622.1"/>
    </source>
</evidence>
<accession>A0A840SWZ2</accession>
<dbReference type="EMBL" id="JACHFM010000004">
    <property type="protein sequence ID" value="MBB5223622.1"/>
    <property type="molecule type" value="Genomic_DNA"/>
</dbReference>
<keyword evidence="4" id="KW-1185">Reference proteome</keyword>
<dbReference type="Pfam" id="PF13410">
    <property type="entry name" value="GST_C_2"/>
    <property type="match status" value="1"/>
</dbReference>
<dbReference type="PROSITE" id="PS50405">
    <property type="entry name" value="GST_CTER"/>
    <property type="match status" value="1"/>
</dbReference>